<dbReference type="CDD" id="cd09113">
    <property type="entry name" value="PLDc_ymdC_like_2"/>
    <property type="match status" value="1"/>
</dbReference>
<dbReference type="CDD" id="cd09111">
    <property type="entry name" value="PLDc_ymdC_like_1"/>
    <property type="match status" value="1"/>
</dbReference>
<sequence length="506" mass="57033">MKFSMVKNSLVLFFILAMSACSSLPPPHPVTPSYKLETPDNSPMTRYLTDDLSAHPGKTGILPLSSGVNAFAARLAIVKSARTSIDLQYYIYHNDETGRLLSWYLIDAAERGVRVRVLLDDLTTKTLDDALILLASHPNIEIRLFNPSYERTFRSVAMLTGFSRLNHRMHNKSLTVDNQITIVGGRNIGNEYFSKNSDVDFGDFDLLTIGAVVDQVSDQFDLYWNSEQVESITNLVPAATSEMHQAAAKAMATNKQNFVHDEYLERLEFSELVKQITQKGIPWYWGDAELIFDPPQKANSESKQEWLLSDLGEFLAQARKEVLIVSPYFVPTDSGTQALINAAKRGIAITVVTNSLAATDVLAVHAGYKQYRQRLLENGIALYEVKVDINRRPSAWKGSSRTSLHAKTFILDRKSVFVGSFNFDPRSAWINTEMGLIVEQSEFAREVVSSIEQSLKRSSYRLALQGDELIWHDDFDGKIYYADPDASFWRRFMADFIGLLPIESQL</sequence>
<dbReference type="PANTHER" id="PTHR21248">
    <property type="entry name" value="CARDIOLIPIN SYNTHASE"/>
    <property type="match status" value="1"/>
</dbReference>
<dbReference type="InterPro" id="IPR001736">
    <property type="entry name" value="PLipase_D/transphosphatidylase"/>
</dbReference>
<proteinExistence type="predicted"/>
<dbReference type="SMART" id="SM00155">
    <property type="entry name" value="PLDc"/>
    <property type="match status" value="2"/>
</dbReference>
<evidence type="ECO:0000256" key="1">
    <source>
        <dbReference type="SAM" id="SignalP"/>
    </source>
</evidence>
<organism evidence="3 4">
    <name type="scientific">Shewanella marisflavi</name>
    <dbReference type="NCBI Taxonomy" id="260364"/>
    <lineage>
        <taxon>Bacteria</taxon>
        <taxon>Pseudomonadati</taxon>
        <taxon>Pseudomonadota</taxon>
        <taxon>Gammaproteobacteria</taxon>
        <taxon>Alteromonadales</taxon>
        <taxon>Shewanellaceae</taxon>
        <taxon>Shewanella</taxon>
    </lineage>
</organism>
<dbReference type="PANTHER" id="PTHR21248:SF12">
    <property type="entry name" value="CARDIOLIPIN SYNTHASE C"/>
    <property type="match status" value="1"/>
</dbReference>
<feature type="domain" description="PLD phosphodiesterase" evidence="2">
    <location>
        <begin position="400"/>
        <end position="427"/>
    </location>
</feature>
<gene>
    <name evidence="3" type="ORF">CFF01_12090</name>
</gene>
<dbReference type="Gene3D" id="3.30.870.10">
    <property type="entry name" value="Endonuclease Chain A"/>
    <property type="match status" value="2"/>
</dbReference>
<dbReference type="KEGG" id="smav:CFF01_12090"/>
<dbReference type="InterPro" id="IPR025202">
    <property type="entry name" value="PLD-like_dom"/>
</dbReference>
<evidence type="ECO:0000313" key="3">
    <source>
        <dbReference type="EMBL" id="ASJ97267.1"/>
    </source>
</evidence>
<feature type="domain" description="PLD phosphodiesterase" evidence="2">
    <location>
        <begin position="165"/>
        <end position="192"/>
    </location>
</feature>
<dbReference type="SUPFAM" id="SSF56024">
    <property type="entry name" value="Phospholipase D/nuclease"/>
    <property type="match status" value="2"/>
</dbReference>
<dbReference type="EMBL" id="CP022272">
    <property type="protein sequence ID" value="ASJ97267.1"/>
    <property type="molecule type" value="Genomic_DNA"/>
</dbReference>
<reference evidence="3 4" key="1">
    <citation type="submission" date="2017-06" db="EMBL/GenBank/DDBJ databases">
        <title>Complete genome sequence of Shewanella marisflavi EP1 associated with anaerobic 2,4-dinitrotoluene reduction and salt tolerance.</title>
        <authorList>
            <person name="Huang J."/>
        </authorList>
    </citation>
    <scope>NUCLEOTIDE SEQUENCE [LARGE SCALE GENOMIC DNA]</scope>
    <source>
        <strain evidence="3 4">EP1</strain>
    </source>
</reference>
<protein>
    <submittedName>
        <fullName evidence="3">Phospholipase</fullName>
    </submittedName>
</protein>
<accession>A0AAC9XNT8</accession>
<feature type="chain" id="PRO_5042219924" evidence="1">
    <location>
        <begin position="24"/>
        <end position="506"/>
    </location>
</feature>
<dbReference type="PROSITE" id="PS51257">
    <property type="entry name" value="PROKAR_LIPOPROTEIN"/>
    <property type="match status" value="1"/>
</dbReference>
<dbReference type="PROSITE" id="PS50035">
    <property type="entry name" value="PLD"/>
    <property type="match status" value="2"/>
</dbReference>
<feature type="signal peptide" evidence="1">
    <location>
        <begin position="1"/>
        <end position="23"/>
    </location>
</feature>
<dbReference type="Pfam" id="PF13091">
    <property type="entry name" value="PLDc_2"/>
    <property type="match status" value="2"/>
</dbReference>
<keyword evidence="1" id="KW-0732">Signal</keyword>
<evidence type="ECO:0000313" key="4">
    <source>
        <dbReference type="Proteomes" id="UP000198233"/>
    </source>
</evidence>
<dbReference type="AlphaFoldDB" id="A0AAC9XNT8"/>
<dbReference type="GO" id="GO:0032049">
    <property type="term" value="P:cardiolipin biosynthetic process"/>
    <property type="evidence" value="ECO:0007669"/>
    <property type="project" value="UniProtKB-ARBA"/>
</dbReference>
<name>A0AAC9XNT8_9GAMM</name>
<dbReference type="Proteomes" id="UP000198233">
    <property type="component" value="Chromosome"/>
</dbReference>
<evidence type="ECO:0000259" key="2">
    <source>
        <dbReference type="PROSITE" id="PS50035"/>
    </source>
</evidence>
<dbReference type="GO" id="GO:0030572">
    <property type="term" value="F:phosphatidyltransferase activity"/>
    <property type="evidence" value="ECO:0007669"/>
    <property type="project" value="UniProtKB-ARBA"/>
</dbReference>